<evidence type="ECO:0000313" key="1">
    <source>
        <dbReference type="EMBL" id="KIK54570.1"/>
    </source>
</evidence>
<reference evidence="1 2" key="1">
    <citation type="submission" date="2014-04" db="EMBL/GenBank/DDBJ databases">
        <title>Evolutionary Origins and Diversification of the Mycorrhizal Mutualists.</title>
        <authorList>
            <consortium name="DOE Joint Genome Institute"/>
            <consortium name="Mycorrhizal Genomics Consortium"/>
            <person name="Kohler A."/>
            <person name="Kuo A."/>
            <person name="Nagy L.G."/>
            <person name="Floudas D."/>
            <person name="Copeland A."/>
            <person name="Barry K.W."/>
            <person name="Cichocki N."/>
            <person name="Veneault-Fourrey C."/>
            <person name="LaButti K."/>
            <person name="Lindquist E.A."/>
            <person name="Lipzen A."/>
            <person name="Lundell T."/>
            <person name="Morin E."/>
            <person name="Murat C."/>
            <person name="Riley R."/>
            <person name="Ohm R."/>
            <person name="Sun H."/>
            <person name="Tunlid A."/>
            <person name="Henrissat B."/>
            <person name="Grigoriev I.V."/>
            <person name="Hibbett D.S."/>
            <person name="Martin F."/>
        </authorList>
    </citation>
    <scope>NUCLEOTIDE SEQUENCE [LARGE SCALE GENOMIC DNA]</scope>
    <source>
        <strain evidence="1 2">FD-317 M1</strain>
    </source>
</reference>
<dbReference type="EMBL" id="KN834815">
    <property type="protein sequence ID" value="KIK54570.1"/>
    <property type="molecule type" value="Genomic_DNA"/>
</dbReference>
<evidence type="ECO:0000313" key="2">
    <source>
        <dbReference type="Proteomes" id="UP000053593"/>
    </source>
</evidence>
<protein>
    <submittedName>
        <fullName evidence="1">Uncharacterized protein</fullName>
    </submittedName>
</protein>
<dbReference type="AlphaFoldDB" id="A0A0D0AVP2"/>
<sequence length="163" mass="18359">MCSRRRHVTFRLSGRPCNRITNHMKHLTPLLFVLLYENHLSQDPTFSIVLRVPQLSFLSLSSSQSPFNSPNNHRSALSLSISPSISDNIALLPSCHMMIFIDHSTLSDIFTVLLSIHLNHLSTINGSKQALVLNAQFFVCGCECMRSGSILCRLAYFVHIIYS</sequence>
<proteinExistence type="predicted"/>
<dbReference type="HOGENOM" id="CLU_1627250_0_0_1"/>
<organism evidence="1 2">
    <name type="scientific">Collybiopsis luxurians FD-317 M1</name>
    <dbReference type="NCBI Taxonomy" id="944289"/>
    <lineage>
        <taxon>Eukaryota</taxon>
        <taxon>Fungi</taxon>
        <taxon>Dikarya</taxon>
        <taxon>Basidiomycota</taxon>
        <taxon>Agaricomycotina</taxon>
        <taxon>Agaricomycetes</taxon>
        <taxon>Agaricomycetidae</taxon>
        <taxon>Agaricales</taxon>
        <taxon>Marasmiineae</taxon>
        <taxon>Omphalotaceae</taxon>
        <taxon>Collybiopsis</taxon>
        <taxon>Collybiopsis luxurians</taxon>
    </lineage>
</organism>
<gene>
    <name evidence="1" type="ORF">GYMLUDRAFT_903134</name>
</gene>
<name>A0A0D0AVP2_9AGAR</name>
<accession>A0A0D0AVP2</accession>
<keyword evidence="2" id="KW-1185">Reference proteome</keyword>
<dbReference type="Proteomes" id="UP000053593">
    <property type="component" value="Unassembled WGS sequence"/>
</dbReference>